<reference evidence="2 3" key="1">
    <citation type="submission" date="2013-11" db="EMBL/GenBank/DDBJ databases">
        <title>The Genome Sequence of Phytophthora parasitica CJ01A1.</title>
        <authorList>
            <consortium name="The Broad Institute Genomics Platform"/>
            <person name="Russ C."/>
            <person name="Tyler B."/>
            <person name="Panabieres F."/>
            <person name="Shan W."/>
            <person name="Tripathy S."/>
            <person name="Grunwald N."/>
            <person name="Machado M."/>
            <person name="Johnson C.S."/>
            <person name="Walker B."/>
            <person name="Young S.K."/>
            <person name="Zeng Q."/>
            <person name="Gargeya S."/>
            <person name="Fitzgerald M."/>
            <person name="Haas B."/>
            <person name="Abouelleil A."/>
            <person name="Allen A.W."/>
            <person name="Alvarado L."/>
            <person name="Arachchi H.M."/>
            <person name="Berlin A.M."/>
            <person name="Chapman S.B."/>
            <person name="Gainer-Dewar J."/>
            <person name="Goldberg J."/>
            <person name="Griggs A."/>
            <person name="Gujja S."/>
            <person name="Hansen M."/>
            <person name="Howarth C."/>
            <person name="Imamovic A."/>
            <person name="Ireland A."/>
            <person name="Larimer J."/>
            <person name="McCowan C."/>
            <person name="Murphy C."/>
            <person name="Pearson M."/>
            <person name="Poon T.W."/>
            <person name="Priest M."/>
            <person name="Roberts A."/>
            <person name="Saif S."/>
            <person name="Shea T."/>
            <person name="Sisk P."/>
            <person name="Sykes S."/>
            <person name="Wortman J."/>
            <person name="Nusbaum C."/>
            <person name="Birren B."/>
        </authorList>
    </citation>
    <scope>NUCLEOTIDE SEQUENCE [LARGE SCALE GENOMIC DNA]</scope>
    <source>
        <strain evidence="2 3">CJ01A1</strain>
    </source>
</reference>
<dbReference type="OrthoDB" id="128689at2759"/>
<feature type="compositionally biased region" description="Basic and acidic residues" evidence="1">
    <location>
        <begin position="147"/>
        <end position="168"/>
    </location>
</feature>
<dbReference type="AlphaFoldDB" id="W2VSG6"/>
<dbReference type="EMBL" id="ANIX01004484">
    <property type="protein sequence ID" value="ETP00304.1"/>
    <property type="molecule type" value="Genomic_DNA"/>
</dbReference>
<evidence type="ECO:0000313" key="3">
    <source>
        <dbReference type="Proteomes" id="UP000018958"/>
    </source>
</evidence>
<organism evidence="2 3">
    <name type="scientific">Phytophthora nicotianae CJ01A1</name>
    <dbReference type="NCBI Taxonomy" id="1317063"/>
    <lineage>
        <taxon>Eukaryota</taxon>
        <taxon>Sar</taxon>
        <taxon>Stramenopiles</taxon>
        <taxon>Oomycota</taxon>
        <taxon>Peronosporomycetes</taxon>
        <taxon>Peronosporales</taxon>
        <taxon>Peronosporaceae</taxon>
        <taxon>Phytophthora</taxon>
    </lineage>
</organism>
<dbReference type="Proteomes" id="UP000018958">
    <property type="component" value="Unassembled WGS sequence"/>
</dbReference>
<sequence>MFGYGSLSHPNDAANGTQTITGKRDTRSPPFRSSLFAQSRPFRKSAKWRKHLRLQQGDYGLVENTAVTPDAAAAAGSKPAAGGVGEEAMSASDQAGEYAWLQAQKPRKGDLKVFLRQVNGMSGTWFHGQADHGVSAKERYAKRRAQHGNEDERNEKRGFHDIRTHTSEVRLQGYEQPREEEQEDQENKKIAKGKSTAVPATPAKSVGARYESSSPDGTAARLAAVSELSTPVPEPGAVTPETATLSSGLSGATKLLSRNLAAELDDVAAAKRVFDRVQALMKNDGWMQLFKPIPKRQAD</sequence>
<name>W2VSG6_PHYNI</name>
<proteinExistence type="predicted"/>
<gene>
    <name evidence="2" type="ORF">F441_22272</name>
</gene>
<protein>
    <submittedName>
        <fullName evidence="2">Uncharacterized protein</fullName>
    </submittedName>
</protein>
<comment type="caution">
    <text evidence="2">The sequence shown here is derived from an EMBL/GenBank/DDBJ whole genome shotgun (WGS) entry which is preliminary data.</text>
</comment>
<feature type="region of interest" description="Disordered" evidence="1">
    <location>
        <begin position="142"/>
        <end position="217"/>
    </location>
</feature>
<accession>W2VSG6</accession>
<evidence type="ECO:0000313" key="2">
    <source>
        <dbReference type="EMBL" id="ETP00304.1"/>
    </source>
</evidence>
<evidence type="ECO:0000256" key="1">
    <source>
        <dbReference type="SAM" id="MobiDB-lite"/>
    </source>
</evidence>
<feature type="region of interest" description="Disordered" evidence="1">
    <location>
        <begin position="1"/>
        <end position="38"/>
    </location>
</feature>